<accession>A0A9F2RDW4</accession>
<evidence type="ECO:0000313" key="2">
    <source>
        <dbReference type="Proteomes" id="UP000695026"/>
    </source>
</evidence>
<feature type="non-terminal residue" evidence="3">
    <location>
        <position position="1"/>
    </location>
</feature>
<feature type="compositionally biased region" description="Polar residues" evidence="1">
    <location>
        <begin position="100"/>
        <end position="120"/>
    </location>
</feature>
<keyword evidence="2" id="KW-1185">Reference proteome</keyword>
<organism evidence="2 3">
    <name type="scientific">Python bivittatus</name>
    <name type="common">Burmese python</name>
    <name type="synonym">Python molurus bivittatus</name>
    <dbReference type="NCBI Taxonomy" id="176946"/>
    <lineage>
        <taxon>Eukaryota</taxon>
        <taxon>Metazoa</taxon>
        <taxon>Chordata</taxon>
        <taxon>Craniata</taxon>
        <taxon>Vertebrata</taxon>
        <taxon>Euteleostomi</taxon>
        <taxon>Lepidosauria</taxon>
        <taxon>Squamata</taxon>
        <taxon>Bifurcata</taxon>
        <taxon>Unidentata</taxon>
        <taxon>Episquamata</taxon>
        <taxon>Toxicofera</taxon>
        <taxon>Serpentes</taxon>
        <taxon>Henophidia</taxon>
        <taxon>Pythonidae</taxon>
        <taxon>Python</taxon>
    </lineage>
</organism>
<feature type="region of interest" description="Disordered" evidence="1">
    <location>
        <begin position="20"/>
        <end position="82"/>
    </location>
</feature>
<dbReference type="RefSeq" id="XP_007444576.2">
    <property type="nucleotide sequence ID" value="XM_007444514.3"/>
</dbReference>
<name>A0A9F2RDW4_PYTBI</name>
<evidence type="ECO:0000313" key="3">
    <source>
        <dbReference type="RefSeq" id="XP_007444576.2"/>
    </source>
</evidence>
<dbReference type="AlphaFoldDB" id="A0A9F2RDW4"/>
<dbReference type="Proteomes" id="UP000695026">
    <property type="component" value="Unplaced"/>
</dbReference>
<dbReference type="KEGG" id="pbi:103052649"/>
<feature type="region of interest" description="Disordered" evidence="1">
    <location>
        <begin position="300"/>
        <end position="325"/>
    </location>
</feature>
<dbReference type="GeneID" id="103052649"/>
<sequence>LSSAALPGAVGHLFLPLRASPYSASVSRPPSLASQRAGRPRRGSGSSGGGGAEVSSSALLGKPSPPTSLFPTFPGGLSGDAGVAERKEPFLKLPSADQGGVTQPGSATGASPPANSSSRGGQLGERNLNLDPLEAAQATKAETEPALAPPVLEVKWEPAGPVPGPWGQDLAHPYRSACPAQQMPEQLPISRAAHKEVQCSLWSLDACCQCSCSRTKSSLPTWPDGARVPRACGEAGPKTVREQADWQIEALVLRRQLLGSWPVPNLPSSFSPSGLVSIEPCPEESQGVACAQDALLPQETSSQAGAGEQAGSPPPGSTSPPFPTDVKFQVLWDSTSDPVAIDTFWAALLLCELSSGSPV</sequence>
<feature type="compositionally biased region" description="Pro residues" evidence="1">
    <location>
        <begin position="312"/>
        <end position="323"/>
    </location>
</feature>
<proteinExistence type="predicted"/>
<evidence type="ECO:0000256" key="1">
    <source>
        <dbReference type="SAM" id="MobiDB-lite"/>
    </source>
</evidence>
<protein>
    <submittedName>
        <fullName evidence="3">Uncharacterized protein LOC103052649</fullName>
    </submittedName>
</protein>
<reference evidence="3" key="1">
    <citation type="submission" date="2025-08" db="UniProtKB">
        <authorList>
            <consortium name="RefSeq"/>
        </authorList>
    </citation>
    <scope>IDENTIFICATION</scope>
    <source>
        <tissue evidence="3">Liver</tissue>
    </source>
</reference>
<feature type="region of interest" description="Disordered" evidence="1">
    <location>
        <begin position="94"/>
        <end position="126"/>
    </location>
</feature>
<gene>
    <name evidence="3" type="primary">LOC103052649</name>
</gene>